<evidence type="ECO:0000259" key="3">
    <source>
        <dbReference type="PROSITE" id="PS51186"/>
    </source>
</evidence>
<dbReference type="Gene3D" id="3.40.630.30">
    <property type="match status" value="1"/>
</dbReference>
<comment type="caution">
    <text evidence="4">The sequence shown here is derived from an EMBL/GenBank/DDBJ whole genome shotgun (WGS) entry which is preliminary data.</text>
</comment>
<dbReference type="SUPFAM" id="SSF55729">
    <property type="entry name" value="Acyl-CoA N-acyltransferases (Nat)"/>
    <property type="match status" value="1"/>
</dbReference>
<dbReference type="InterPro" id="IPR016181">
    <property type="entry name" value="Acyl_CoA_acyltransferase"/>
</dbReference>
<reference evidence="4 5" key="1">
    <citation type="submission" date="2018-12" db="EMBL/GenBank/DDBJ databases">
        <title>Genome analysis provides insights into bioremediation potentialities of Halogeometricum borinquense strain N11.</title>
        <authorList>
            <person name="Najjari A."/>
            <person name="Youssef N."/>
            <person name="Fhoula I."/>
            <person name="Ben Dhia O."/>
            <person name="Mahjoubi M."/>
            <person name="Ouzari H.I."/>
            <person name="Cherif A."/>
        </authorList>
    </citation>
    <scope>NUCLEOTIDE SEQUENCE [LARGE SCALE GENOMIC DNA]</scope>
    <source>
        <strain evidence="4 5">N11</strain>
    </source>
</reference>
<proteinExistence type="predicted"/>
<dbReference type="GeneID" id="9992387"/>
<sequence length="202" mass="23114">MPALWRLTRTDHARRVYETLKRVGITGTRMYQYIADPTDGRGAGNDADGVRFETRTREDVGNEYGAFAELLPEERVICALDDETIVGYLFVSLDTRHRIHPLEETLRFDGGYVRRVFVQPDYRNRGIATALVSRAREWAADRDATAAHALVARDNKPSRWLFEANGFEAVHEHVYYRVGPLSHRSIEQLGAEGSSQYPYIRI</sequence>
<dbReference type="PANTHER" id="PTHR43072">
    <property type="entry name" value="N-ACETYLTRANSFERASE"/>
    <property type="match status" value="1"/>
</dbReference>
<keyword evidence="1 4" id="KW-0808">Transferase</keyword>
<dbReference type="PANTHER" id="PTHR43072:SF23">
    <property type="entry name" value="UPF0039 PROTEIN C11D3.02C"/>
    <property type="match status" value="1"/>
</dbReference>
<dbReference type="GO" id="GO:0016747">
    <property type="term" value="F:acyltransferase activity, transferring groups other than amino-acyl groups"/>
    <property type="evidence" value="ECO:0007669"/>
    <property type="project" value="InterPro"/>
</dbReference>
<evidence type="ECO:0000256" key="2">
    <source>
        <dbReference type="ARBA" id="ARBA00023315"/>
    </source>
</evidence>
<keyword evidence="2" id="KW-0012">Acyltransferase</keyword>
<dbReference type="EMBL" id="RZHH01000002">
    <property type="protein sequence ID" value="RYJ14795.1"/>
    <property type="molecule type" value="Genomic_DNA"/>
</dbReference>
<dbReference type="PROSITE" id="PS51186">
    <property type="entry name" value="GNAT"/>
    <property type="match status" value="1"/>
</dbReference>
<dbReference type="Pfam" id="PF00583">
    <property type="entry name" value="Acetyltransf_1"/>
    <property type="match status" value="1"/>
</dbReference>
<gene>
    <name evidence="4" type="ORF">ELS19_13090</name>
</gene>
<dbReference type="InterPro" id="IPR000182">
    <property type="entry name" value="GNAT_dom"/>
</dbReference>
<dbReference type="OMA" id="HTWTSES"/>
<dbReference type="RefSeq" id="WP_006055266.1">
    <property type="nucleotide sequence ID" value="NZ_RZHH01000002.1"/>
</dbReference>
<evidence type="ECO:0000256" key="1">
    <source>
        <dbReference type="ARBA" id="ARBA00022679"/>
    </source>
</evidence>
<dbReference type="CDD" id="cd04301">
    <property type="entry name" value="NAT_SF"/>
    <property type="match status" value="1"/>
</dbReference>
<evidence type="ECO:0000313" key="4">
    <source>
        <dbReference type="EMBL" id="RYJ14795.1"/>
    </source>
</evidence>
<evidence type="ECO:0000313" key="5">
    <source>
        <dbReference type="Proteomes" id="UP000294028"/>
    </source>
</evidence>
<protein>
    <submittedName>
        <fullName evidence="4">GNAT family N-acetyltransferase</fullName>
    </submittedName>
</protein>
<dbReference type="Proteomes" id="UP000294028">
    <property type="component" value="Unassembled WGS sequence"/>
</dbReference>
<organism evidence="4 5">
    <name type="scientific">Halogeometricum borinquense</name>
    <dbReference type="NCBI Taxonomy" id="60847"/>
    <lineage>
        <taxon>Archaea</taxon>
        <taxon>Methanobacteriati</taxon>
        <taxon>Methanobacteriota</taxon>
        <taxon>Stenosarchaea group</taxon>
        <taxon>Halobacteria</taxon>
        <taxon>Halobacteriales</taxon>
        <taxon>Haloferacaceae</taxon>
        <taxon>Halogeometricum</taxon>
    </lineage>
</organism>
<accession>A0A482TPF5</accession>
<dbReference type="AlphaFoldDB" id="A0A482TPF5"/>
<feature type="domain" description="N-acetyltransferase" evidence="3">
    <location>
        <begin position="50"/>
        <end position="191"/>
    </location>
</feature>
<name>A0A482TPF5_9EURY</name>